<dbReference type="Gene3D" id="3.30.160.60">
    <property type="entry name" value="Classic Zinc Finger"/>
    <property type="match status" value="4"/>
</dbReference>
<dbReference type="PANTHER" id="PTHR24379">
    <property type="entry name" value="KRAB AND ZINC FINGER DOMAIN-CONTAINING"/>
    <property type="match status" value="1"/>
</dbReference>
<feature type="domain" description="C2H2-type" evidence="6">
    <location>
        <begin position="176"/>
        <end position="204"/>
    </location>
</feature>
<dbReference type="HOGENOM" id="CLU_1237697_0_0_1"/>
<proteinExistence type="predicted"/>
<name>V4CQW2_LOTGI</name>
<dbReference type="SMART" id="SM00355">
    <property type="entry name" value="ZnF_C2H2"/>
    <property type="match status" value="7"/>
</dbReference>
<keyword evidence="1" id="KW-0479">Metal-binding</keyword>
<dbReference type="CTD" id="20230462"/>
<evidence type="ECO:0000313" key="7">
    <source>
        <dbReference type="EMBL" id="ESP04845.1"/>
    </source>
</evidence>
<evidence type="ECO:0000256" key="5">
    <source>
        <dbReference type="PROSITE-ProRule" id="PRU00042"/>
    </source>
</evidence>
<feature type="domain" description="C2H2-type" evidence="6">
    <location>
        <begin position="40"/>
        <end position="67"/>
    </location>
</feature>
<dbReference type="Pfam" id="PF00096">
    <property type="entry name" value="zf-C2H2"/>
    <property type="match status" value="4"/>
</dbReference>
<feature type="domain" description="C2H2-type" evidence="6">
    <location>
        <begin position="69"/>
        <end position="97"/>
    </location>
</feature>
<dbReference type="PROSITE" id="PS00028">
    <property type="entry name" value="ZINC_FINGER_C2H2_1"/>
    <property type="match status" value="5"/>
</dbReference>
<dbReference type="PANTHER" id="PTHR24379:SF121">
    <property type="entry name" value="C2H2-TYPE DOMAIN-CONTAINING PROTEIN"/>
    <property type="match status" value="1"/>
</dbReference>
<feature type="non-terminal residue" evidence="7">
    <location>
        <position position="224"/>
    </location>
</feature>
<dbReference type="GeneID" id="20230462"/>
<evidence type="ECO:0000313" key="8">
    <source>
        <dbReference type="Proteomes" id="UP000030746"/>
    </source>
</evidence>
<protein>
    <recommendedName>
        <fullName evidence="6">C2H2-type domain-containing protein</fullName>
    </recommendedName>
</protein>
<evidence type="ECO:0000256" key="2">
    <source>
        <dbReference type="ARBA" id="ARBA00022737"/>
    </source>
</evidence>
<dbReference type="Proteomes" id="UP000030746">
    <property type="component" value="Unassembled WGS sequence"/>
</dbReference>
<dbReference type="RefSeq" id="XP_009044354.1">
    <property type="nucleotide sequence ID" value="XM_009046106.1"/>
</dbReference>
<dbReference type="InterPro" id="IPR013087">
    <property type="entry name" value="Znf_C2H2_type"/>
</dbReference>
<dbReference type="AlphaFoldDB" id="V4CQW2"/>
<gene>
    <name evidence="7" type="ORF">LOTGIDRAFT_109370</name>
</gene>
<feature type="domain" description="C2H2-type" evidence="6">
    <location>
        <begin position="128"/>
        <end position="156"/>
    </location>
</feature>
<organism evidence="7 8">
    <name type="scientific">Lottia gigantea</name>
    <name type="common">Giant owl limpet</name>
    <dbReference type="NCBI Taxonomy" id="225164"/>
    <lineage>
        <taxon>Eukaryota</taxon>
        <taxon>Metazoa</taxon>
        <taxon>Spiralia</taxon>
        <taxon>Lophotrochozoa</taxon>
        <taxon>Mollusca</taxon>
        <taxon>Gastropoda</taxon>
        <taxon>Patellogastropoda</taxon>
        <taxon>Lottioidea</taxon>
        <taxon>Lottiidae</taxon>
        <taxon>Lottia</taxon>
    </lineage>
</organism>
<keyword evidence="2" id="KW-0677">Repeat</keyword>
<evidence type="ECO:0000259" key="6">
    <source>
        <dbReference type="PROSITE" id="PS50157"/>
    </source>
</evidence>
<dbReference type="OrthoDB" id="6066510at2759"/>
<dbReference type="PROSITE" id="PS50157">
    <property type="entry name" value="ZINC_FINGER_C2H2_2"/>
    <property type="match status" value="6"/>
</dbReference>
<reference evidence="7 8" key="1">
    <citation type="journal article" date="2013" name="Nature">
        <title>Insights into bilaterian evolution from three spiralian genomes.</title>
        <authorList>
            <person name="Simakov O."/>
            <person name="Marletaz F."/>
            <person name="Cho S.J."/>
            <person name="Edsinger-Gonzales E."/>
            <person name="Havlak P."/>
            <person name="Hellsten U."/>
            <person name="Kuo D.H."/>
            <person name="Larsson T."/>
            <person name="Lv J."/>
            <person name="Arendt D."/>
            <person name="Savage R."/>
            <person name="Osoegawa K."/>
            <person name="de Jong P."/>
            <person name="Grimwood J."/>
            <person name="Chapman J.A."/>
            <person name="Shapiro H."/>
            <person name="Aerts A."/>
            <person name="Otillar R.P."/>
            <person name="Terry A.Y."/>
            <person name="Boore J.L."/>
            <person name="Grigoriev I.V."/>
            <person name="Lindberg D.R."/>
            <person name="Seaver E.C."/>
            <person name="Weisblat D.A."/>
            <person name="Putnam N.H."/>
            <person name="Rokhsar D.S."/>
        </authorList>
    </citation>
    <scope>NUCLEOTIDE SEQUENCE [LARGE SCALE GENOMIC DNA]</scope>
</reference>
<dbReference type="InterPro" id="IPR036236">
    <property type="entry name" value="Znf_C2H2_sf"/>
</dbReference>
<evidence type="ECO:0000256" key="3">
    <source>
        <dbReference type="ARBA" id="ARBA00022771"/>
    </source>
</evidence>
<dbReference type="GO" id="GO:0008270">
    <property type="term" value="F:zinc ion binding"/>
    <property type="evidence" value="ECO:0007669"/>
    <property type="project" value="UniProtKB-KW"/>
</dbReference>
<dbReference type="SUPFAM" id="SSF57667">
    <property type="entry name" value="beta-beta-alpha zinc fingers"/>
    <property type="match status" value="3"/>
</dbReference>
<feature type="domain" description="C2H2-type" evidence="6">
    <location>
        <begin position="99"/>
        <end position="122"/>
    </location>
</feature>
<keyword evidence="8" id="KW-1185">Reference proteome</keyword>
<dbReference type="EMBL" id="KB199651">
    <property type="protein sequence ID" value="ESP04845.1"/>
    <property type="molecule type" value="Genomic_DNA"/>
</dbReference>
<feature type="domain" description="C2H2-type" evidence="6">
    <location>
        <begin position="205"/>
        <end position="224"/>
    </location>
</feature>
<evidence type="ECO:0000256" key="1">
    <source>
        <dbReference type="ARBA" id="ARBA00022723"/>
    </source>
</evidence>
<keyword evidence="3 5" id="KW-0863">Zinc-finger</keyword>
<sequence length="224" mass="26844">MHGENAGAQNNLCHLCSASYKFASTLKQHIEEIHEGIYKFECNICHKKFYRNSQLNRHKKIHGDSEKKMKCDVCGKGFWHEFNLQRHIRLLHNTQSEQFHCSYCGRPFSQKASMISHVQRVHFKLFKFKCELCELSFEQSKELVNHMSHVHDKKDFEVPRQKPAHNKYLKTPDEMFCCPSCTKRFFYKAELIVHIYSFHADTFPFKCRYCPQGFFRRPYLSRHR</sequence>
<keyword evidence="4" id="KW-0862">Zinc</keyword>
<accession>V4CQW2</accession>
<evidence type="ECO:0000256" key="4">
    <source>
        <dbReference type="ARBA" id="ARBA00022833"/>
    </source>
</evidence>
<dbReference type="OMA" id="ATYECNE"/>
<dbReference type="KEGG" id="lgi:LOTGIDRAFT_109370"/>